<dbReference type="InterPro" id="IPR036388">
    <property type="entry name" value="WH-like_DNA-bd_sf"/>
</dbReference>
<dbReference type="CDD" id="cd00090">
    <property type="entry name" value="HTH_ARSR"/>
    <property type="match status" value="1"/>
</dbReference>
<dbReference type="SMART" id="SM00418">
    <property type="entry name" value="HTH_ARSR"/>
    <property type="match status" value="1"/>
</dbReference>
<keyword evidence="1" id="KW-0805">Transcription regulation</keyword>
<dbReference type="OrthoDB" id="194599at2"/>
<dbReference type="PANTHER" id="PTHR43132">
    <property type="entry name" value="ARSENICAL RESISTANCE OPERON REPRESSOR ARSR-RELATED"/>
    <property type="match status" value="1"/>
</dbReference>
<dbReference type="InterPro" id="IPR036390">
    <property type="entry name" value="WH_DNA-bd_sf"/>
</dbReference>
<sequence length="96" mass="10557">MAKNAENAAAYLKTLAHSGRLMILCHIGSGEKSVSELEEILDLRQAAVSQMLARLREEGLVSTRREGKTIYYSLADDNTSQVISLLYALFCGPQPE</sequence>
<dbReference type="PANTHER" id="PTHR43132:SF2">
    <property type="entry name" value="ARSENICAL RESISTANCE OPERON REPRESSOR ARSR-RELATED"/>
    <property type="match status" value="1"/>
</dbReference>
<evidence type="ECO:0000259" key="4">
    <source>
        <dbReference type="PROSITE" id="PS50987"/>
    </source>
</evidence>
<dbReference type="Pfam" id="PF01022">
    <property type="entry name" value="HTH_5"/>
    <property type="match status" value="1"/>
</dbReference>
<name>A0A0P1EU61_9RHOB</name>
<dbReference type="RefSeq" id="WP_058241258.1">
    <property type="nucleotide sequence ID" value="NZ_CYPW01000035.1"/>
</dbReference>
<gene>
    <name evidence="5" type="primary">bigR_2</name>
    <name evidence="5" type="ORF">SHM7688_03565</name>
</gene>
<feature type="domain" description="HTH arsR-type" evidence="4">
    <location>
        <begin position="1"/>
        <end position="94"/>
    </location>
</feature>
<dbReference type="PROSITE" id="PS50987">
    <property type="entry name" value="HTH_ARSR_2"/>
    <property type="match status" value="1"/>
</dbReference>
<proteinExistence type="predicted"/>
<dbReference type="InterPro" id="IPR051011">
    <property type="entry name" value="Metal_resp_trans_reg"/>
</dbReference>
<protein>
    <submittedName>
        <fullName evidence="5">Biofilm growth-associated repressor</fullName>
    </submittedName>
</protein>
<dbReference type="InterPro" id="IPR011991">
    <property type="entry name" value="ArsR-like_HTH"/>
</dbReference>
<keyword evidence="3" id="KW-0804">Transcription</keyword>
<dbReference type="NCBIfam" id="NF033788">
    <property type="entry name" value="HTH_metalloreg"/>
    <property type="match status" value="1"/>
</dbReference>
<reference evidence="5 6" key="1">
    <citation type="submission" date="2015-09" db="EMBL/GenBank/DDBJ databases">
        <authorList>
            <consortium name="Swine Surveillance"/>
        </authorList>
    </citation>
    <scope>NUCLEOTIDE SEQUENCE [LARGE SCALE GENOMIC DNA]</scope>
    <source>
        <strain evidence="5 6">CECT 7688</strain>
    </source>
</reference>
<dbReference type="SUPFAM" id="SSF46785">
    <property type="entry name" value="Winged helix' DNA-binding domain"/>
    <property type="match status" value="1"/>
</dbReference>
<organism evidence="5 6">
    <name type="scientific">Shimia marina</name>
    <dbReference type="NCBI Taxonomy" id="321267"/>
    <lineage>
        <taxon>Bacteria</taxon>
        <taxon>Pseudomonadati</taxon>
        <taxon>Pseudomonadota</taxon>
        <taxon>Alphaproteobacteria</taxon>
        <taxon>Rhodobacterales</taxon>
        <taxon>Roseobacteraceae</taxon>
    </lineage>
</organism>
<dbReference type="AlphaFoldDB" id="A0A0P1EU61"/>
<accession>A0A0P1EU61</accession>
<evidence type="ECO:0000313" key="6">
    <source>
        <dbReference type="Proteomes" id="UP000054823"/>
    </source>
</evidence>
<dbReference type="PRINTS" id="PR00778">
    <property type="entry name" value="HTHARSR"/>
</dbReference>
<dbReference type="Gene3D" id="1.10.10.10">
    <property type="entry name" value="Winged helix-like DNA-binding domain superfamily/Winged helix DNA-binding domain"/>
    <property type="match status" value="1"/>
</dbReference>
<evidence type="ECO:0000313" key="5">
    <source>
        <dbReference type="EMBL" id="CUH54095.1"/>
    </source>
</evidence>
<dbReference type="GO" id="GO:0003677">
    <property type="term" value="F:DNA binding"/>
    <property type="evidence" value="ECO:0007669"/>
    <property type="project" value="UniProtKB-KW"/>
</dbReference>
<dbReference type="STRING" id="321267.SHM7688_03565"/>
<dbReference type="EMBL" id="CYPW01000035">
    <property type="protein sequence ID" value="CUH54095.1"/>
    <property type="molecule type" value="Genomic_DNA"/>
</dbReference>
<dbReference type="Proteomes" id="UP000054823">
    <property type="component" value="Unassembled WGS sequence"/>
</dbReference>
<keyword evidence="2" id="KW-0238">DNA-binding</keyword>
<evidence type="ECO:0000256" key="3">
    <source>
        <dbReference type="ARBA" id="ARBA00023163"/>
    </source>
</evidence>
<dbReference type="InterPro" id="IPR001845">
    <property type="entry name" value="HTH_ArsR_DNA-bd_dom"/>
</dbReference>
<dbReference type="GO" id="GO:0003700">
    <property type="term" value="F:DNA-binding transcription factor activity"/>
    <property type="evidence" value="ECO:0007669"/>
    <property type="project" value="InterPro"/>
</dbReference>
<keyword evidence="6" id="KW-1185">Reference proteome</keyword>
<evidence type="ECO:0000256" key="2">
    <source>
        <dbReference type="ARBA" id="ARBA00023125"/>
    </source>
</evidence>
<evidence type="ECO:0000256" key="1">
    <source>
        <dbReference type="ARBA" id="ARBA00023015"/>
    </source>
</evidence>